<proteinExistence type="predicted"/>
<evidence type="ECO:0000313" key="2">
    <source>
        <dbReference type="Proteomes" id="UP001203972"/>
    </source>
</evidence>
<gene>
    <name evidence="1" type="ORF">MKC95_04070</name>
</gene>
<comment type="caution">
    <text evidence="1">The sequence shown here is derived from an EMBL/GenBank/DDBJ whole genome shotgun (WGS) entry which is preliminary data.</text>
</comment>
<dbReference type="Proteomes" id="UP001203972">
    <property type="component" value="Unassembled WGS sequence"/>
</dbReference>
<dbReference type="AlphaFoldDB" id="A0A174Z554"/>
<protein>
    <recommendedName>
        <fullName evidence="3">Type II toxin-antitoxin system PemK/MazF family toxin</fullName>
    </recommendedName>
</protein>
<dbReference type="EMBL" id="JAKTMA010000005">
    <property type="protein sequence ID" value="MCR0231942.1"/>
    <property type="molecule type" value="Genomic_DNA"/>
</dbReference>
<dbReference type="InterPro" id="IPR011067">
    <property type="entry name" value="Plasmid_toxin/cell-grow_inhib"/>
</dbReference>
<organism evidence="1 2">
    <name type="scientific">Clostridium innocuum</name>
    <dbReference type="NCBI Taxonomy" id="1522"/>
    <lineage>
        <taxon>Bacteria</taxon>
        <taxon>Bacillati</taxon>
        <taxon>Bacillota</taxon>
        <taxon>Clostridia</taxon>
        <taxon>Eubacteriales</taxon>
        <taxon>Clostridiaceae</taxon>
        <taxon>Clostridium</taxon>
    </lineage>
</organism>
<evidence type="ECO:0008006" key="3">
    <source>
        <dbReference type="Google" id="ProtNLM"/>
    </source>
</evidence>
<sequence length="189" mass="21937">MEVKKLYEMVDEDQKEGSLGEKAYWKDLWECYIEEKSMDYASLSVKEAIPRLVSEQNLRERRHAGSCGELGVDIRVGDICYIDFGEAYISEIGYQHFGLIITIFHNKAFVVPMSGNHTAYLQAYSKENPKGKRHLMRLGKIKGMNKESVLFINDAKWINTARIIDVKAHLRRDSELFREIKDRVKNCLD</sequence>
<evidence type="ECO:0000313" key="1">
    <source>
        <dbReference type="EMBL" id="MCR0231942.1"/>
    </source>
</evidence>
<dbReference type="RefSeq" id="WP_008816355.1">
    <property type="nucleotide sequence ID" value="NZ_AP025565.1"/>
</dbReference>
<accession>A0A174Z554</accession>
<reference evidence="1" key="1">
    <citation type="journal article" date="2022" name="Clin. Infect. Dis.">
        <title>Association between Clostridium innocuum and antibiotic-associated diarrhea in adults and children: A cross-sectional study and comparative genomics analysis.</title>
        <authorList>
            <person name="Cherny K.E."/>
            <person name="Muscat E.B."/>
            <person name="Balaji A."/>
            <person name="Mukherjee J."/>
            <person name="Ozer E.A."/>
            <person name="Angarone M.P."/>
            <person name="Hauser A.R."/>
            <person name="Sichel J.S."/>
            <person name="Amponsah E."/>
            <person name="Kociolek L.K."/>
        </authorList>
    </citation>
    <scope>NUCLEOTIDE SEQUENCE</scope>
    <source>
        <strain evidence="1">NU1-AC-029v</strain>
    </source>
</reference>
<name>A0A174Z554_CLOIN</name>
<dbReference type="SUPFAM" id="SSF50118">
    <property type="entry name" value="Cell growth inhibitor/plasmid maintenance toxic component"/>
    <property type="match status" value="1"/>
</dbReference>
<dbReference type="Gene3D" id="2.30.30.110">
    <property type="match status" value="1"/>
</dbReference>